<feature type="compositionally biased region" description="Basic and acidic residues" evidence="1">
    <location>
        <begin position="107"/>
        <end position="138"/>
    </location>
</feature>
<dbReference type="Proteomes" id="UP000199065">
    <property type="component" value="Unassembled WGS sequence"/>
</dbReference>
<dbReference type="AlphaFoldDB" id="A0A1I2QW33"/>
<feature type="compositionally biased region" description="Acidic residues" evidence="1">
    <location>
        <begin position="52"/>
        <end position="63"/>
    </location>
</feature>
<dbReference type="EMBL" id="FOPJ01000002">
    <property type="protein sequence ID" value="SFG30507.1"/>
    <property type="molecule type" value="Genomic_DNA"/>
</dbReference>
<feature type="region of interest" description="Disordered" evidence="1">
    <location>
        <begin position="169"/>
        <end position="188"/>
    </location>
</feature>
<dbReference type="RefSeq" id="WP_092284183.1">
    <property type="nucleotide sequence ID" value="NZ_FOPJ01000002.1"/>
</dbReference>
<reference evidence="2 3" key="1">
    <citation type="submission" date="2016-10" db="EMBL/GenBank/DDBJ databases">
        <authorList>
            <person name="de Groot N.N."/>
        </authorList>
    </citation>
    <scope>NUCLEOTIDE SEQUENCE [LARGE SCALE GENOMIC DNA]</scope>
    <source>
        <strain>J11</strain>
        <strain evidence="3">PG 39</strain>
    </source>
</reference>
<sequence>MELRIDIDNCTLGELKSFVDMAVTYGARLDDYLHTDSSVGEVAVTISPEAPANEEENPEDDGEPADHFEPEDDLRRARKFGSFAAEDSPNFDIPRGAPRSGPYFYDPRQDRGQQHRGEERRGGHRSGERSRSQSDFDRLIDDFSDIARTVLDPRIGEAAVRSVLDAWDRRNGNGRYGNGRYGGGRYRR</sequence>
<evidence type="ECO:0000313" key="2">
    <source>
        <dbReference type="EMBL" id="SFG30507.1"/>
    </source>
</evidence>
<evidence type="ECO:0000256" key="1">
    <source>
        <dbReference type="SAM" id="MobiDB-lite"/>
    </source>
</evidence>
<feature type="region of interest" description="Disordered" evidence="1">
    <location>
        <begin position="45"/>
        <end position="138"/>
    </location>
</feature>
<proteinExistence type="predicted"/>
<keyword evidence="3" id="KW-1185">Reference proteome</keyword>
<gene>
    <name evidence="2" type="ORF">SAMN05660282_00569</name>
</gene>
<feature type="compositionally biased region" description="Gly residues" evidence="1">
    <location>
        <begin position="174"/>
        <end position="188"/>
    </location>
</feature>
<accession>A0A1I2QW33</accession>
<evidence type="ECO:0000313" key="3">
    <source>
        <dbReference type="Proteomes" id="UP000199065"/>
    </source>
</evidence>
<dbReference type="STRING" id="185761.SAMN05660282_00569"/>
<name>A0A1I2QW33_9CORY</name>
<organism evidence="2 3">
    <name type="scientific">Corynebacterium spheniscorum</name>
    <dbReference type="NCBI Taxonomy" id="185761"/>
    <lineage>
        <taxon>Bacteria</taxon>
        <taxon>Bacillati</taxon>
        <taxon>Actinomycetota</taxon>
        <taxon>Actinomycetes</taxon>
        <taxon>Mycobacteriales</taxon>
        <taxon>Corynebacteriaceae</taxon>
        <taxon>Corynebacterium</taxon>
    </lineage>
</organism>
<protein>
    <submittedName>
        <fullName evidence="2">Uncharacterized protein</fullName>
    </submittedName>
</protein>